<proteinExistence type="predicted"/>
<reference evidence="3" key="1">
    <citation type="journal article" date="2021" name="Proc. Natl. Acad. Sci. U.S.A.">
        <title>A Catalog of Tens of Thousands of Viruses from Human Metagenomes Reveals Hidden Associations with Chronic Diseases.</title>
        <authorList>
            <person name="Tisza M.J."/>
            <person name="Buck C.B."/>
        </authorList>
    </citation>
    <scope>NUCLEOTIDE SEQUENCE</scope>
    <source>
        <strain evidence="3">CtgmM3</strain>
    </source>
</reference>
<dbReference type="InterPro" id="IPR022628">
    <property type="entry name" value="S-AdoMet_synt_N"/>
</dbReference>
<protein>
    <recommendedName>
        <fullName evidence="2">S-adenosylmethionine synthetase N-terminal domain-containing protein</fullName>
    </recommendedName>
</protein>
<dbReference type="Gene3D" id="3.30.300.10">
    <property type="match status" value="1"/>
</dbReference>
<accession>A0A8S5TJW8</accession>
<dbReference type="Pfam" id="PF00438">
    <property type="entry name" value="S-AdoMet_synt_N"/>
    <property type="match status" value="1"/>
</dbReference>
<dbReference type="GO" id="GO:0046872">
    <property type="term" value="F:metal ion binding"/>
    <property type="evidence" value="ECO:0007669"/>
    <property type="project" value="UniProtKB-KW"/>
</dbReference>
<name>A0A8S5TJW8_9CAUD</name>
<dbReference type="GO" id="GO:0006556">
    <property type="term" value="P:S-adenosylmethionine biosynthetic process"/>
    <property type="evidence" value="ECO:0007669"/>
    <property type="project" value="InterPro"/>
</dbReference>
<dbReference type="EMBL" id="BK032840">
    <property type="protein sequence ID" value="DAF63416.1"/>
    <property type="molecule type" value="Genomic_DNA"/>
</dbReference>
<sequence>MFEKVNPCHPDKVADRIAGAIVDLAYKKDNNPMIAVEVLIGHGMCHVIIETSVKLKEKPIKDAIHRIAGDVHRDIVVVPQDVHLAKNQKGKIRCGDNGIFKGVPLTKEQIELSKLARRIYEKYRYDGKYILDKNRLILCQSHVSSEELKALYPNAEINPLGDWSGGTNVDTGATNRKLGSDMGDSVTGGGLHGKDLSKADVSVNIYAFLKAQKTGKDVSLSCAIGDEVVDGVPYEEIVEQARKYIKSIGGFEKFAEWGLV</sequence>
<evidence type="ECO:0000313" key="3">
    <source>
        <dbReference type="EMBL" id="DAF63416.1"/>
    </source>
</evidence>
<evidence type="ECO:0000256" key="1">
    <source>
        <dbReference type="ARBA" id="ARBA00022723"/>
    </source>
</evidence>
<keyword evidence="1" id="KW-0479">Metal-binding</keyword>
<evidence type="ECO:0000259" key="2">
    <source>
        <dbReference type="Pfam" id="PF00438"/>
    </source>
</evidence>
<organism evidence="3">
    <name type="scientific">Siphoviridae sp. ctgmM3</name>
    <dbReference type="NCBI Taxonomy" id="2827912"/>
    <lineage>
        <taxon>Viruses</taxon>
        <taxon>Duplodnaviria</taxon>
        <taxon>Heunggongvirae</taxon>
        <taxon>Uroviricota</taxon>
        <taxon>Caudoviricetes</taxon>
    </lineage>
</organism>
<dbReference type="InterPro" id="IPR022636">
    <property type="entry name" value="S-AdoMet_synthetase_sfam"/>
</dbReference>
<dbReference type="SUPFAM" id="SSF55973">
    <property type="entry name" value="S-adenosylmethionine synthetase"/>
    <property type="match status" value="1"/>
</dbReference>
<feature type="domain" description="S-adenosylmethionine synthetase N-terminal" evidence="2">
    <location>
        <begin position="3"/>
        <end position="67"/>
    </location>
</feature>
<dbReference type="GO" id="GO:0004478">
    <property type="term" value="F:methionine adenosyltransferase activity"/>
    <property type="evidence" value="ECO:0007669"/>
    <property type="project" value="InterPro"/>
</dbReference>